<dbReference type="Proteomes" id="UP000053097">
    <property type="component" value="Unassembled WGS sequence"/>
</dbReference>
<evidence type="ECO:0000313" key="2">
    <source>
        <dbReference type="EMBL" id="EZA54945.1"/>
    </source>
</evidence>
<name>A0A026WFQ5_OOCBI</name>
<dbReference type="OrthoDB" id="6782675at2759"/>
<feature type="non-terminal residue" evidence="2">
    <location>
        <position position="1"/>
    </location>
</feature>
<sequence>VTKKLDYFIKCGKDALKPCQRTDVVYKINCANCEACYIGQTKRHVCTRVREHMNDVRKATMIIDQELFVGPFTQEEESNPAAAGPIVADIPAVRPIAARLTATRRIIATGPPAGPAARRVVAAGPATRRIIAADPPAGPARRQVVAADNPVVRQLFPAYPPAATDLVVAAADPVAAEDGNEDEDEESRDKEEGQQGRGDSNKDLSGFCTNCPPLTTIGVGEDGVSS</sequence>
<evidence type="ECO:0000313" key="3">
    <source>
        <dbReference type="Proteomes" id="UP000053097"/>
    </source>
</evidence>
<feature type="region of interest" description="Disordered" evidence="1">
    <location>
        <begin position="175"/>
        <end position="226"/>
    </location>
</feature>
<feature type="compositionally biased region" description="Basic and acidic residues" evidence="1">
    <location>
        <begin position="187"/>
        <end position="202"/>
    </location>
</feature>
<gene>
    <name evidence="2" type="ORF">X777_05469</name>
</gene>
<organism evidence="2 3">
    <name type="scientific">Ooceraea biroi</name>
    <name type="common">Clonal raider ant</name>
    <name type="synonym">Cerapachys biroi</name>
    <dbReference type="NCBI Taxonomy" id="2015173"/>
    <lineage>
        <taxon>Eukaryota</taxon>
        <taxon>Metazoa</taxon>
        <taxon>Ecdysozoa</taxon>
        <taxon>Arthropoda</taxon>
        <taxon>Hexapoda</taxon>
        <taxon>Insecta</taxon>
        <taxon>Pterygota</taxon>
        <taxon>Neoptera</taxon>
        <taxon>Endopterygota</taxon>
        <taxon>Hymenoptera</taxon>
        <taxon>Apocrita</taxon>
        <taxon>Aculeata</taxon>
        <taxon>Formicoidea</taxon>
        <taxon>Formicidae</taxon>
        <taxon>Dorylinae</taxon>
        <taxon>Ooceraea</taxon>
    </lineage>
</organism>
<keyword evidence="3" id="KW-1185">Reference proteome</keyword>
<reference evidence="2 3" key="1">
    <citation type="journal article" date="2014" name="Curr. Biol.">
        <title>The genome of the clonal raider ant Cerapachys biroi.</title>
        <authorList>
            <person name="Oxley P.R."/>
            <person name="Ji L."/>
            <person name="Fetter-Pruneda I."/>
            <person name="McKenzie S.K."/>
            <person name="Li C."/>
            <person name="Hu H."/>
            <person name="Zhang G."/>
            <person name="Kronauer D.J."/>
        </authorList>
    </citation>
    <scope>NUCLEOTIDE SEQUENCE [LARGE SCALE GENOMIC DNA]</scope>
</reference>
<accession>A0A026WFQ5</accession>
<dbReference type="AlphaFoldDB" id="A0A026WFQ5"/>
<protein>
    <recommendedName>
        <fullName evidence="4">GIY-YIG domain-containing protein</fullName>
    </recommendedName>
</protein>
<evidence type="ECO:0000256" key="1">
    <source>
        <dbReference type="SAM" id="MobiDB-lite"/>
    </source>
</evidence>
<evidence type="ECO:0008006" key="4">
    <source>
        <dbReference type="Google" id="ProtNLM"/>
    </source>
</evidence>
<dbReference type="EMBL" id="KK107232">
    <property type="protein sequence ID" value="EZA54945.1"/>
    <property type="molecule type" value="Genomic_DNA"/>
</dbReference>
<proteinExistence type="predicted"/>